<name>A0A0C9YT03_9AGAM</name>
<reference evidence="2" key="2">
    <citation type="submission" date="2015-01" db="EMBL/GenBank/DDBJ databases">
        <title>Evolutionary Origins and Diversification of the Mycorrhizal Mutualists.</title>
        <authorList>
            <consortium name="DOE Joint Genome Institute"/>
            <consortium name="Mycorrhizal Genomics Consortium"/>
            <person name="Kohler A."/>
            <person name="Kuo A."/>
            <person name="Nagy L.G."/>
            <person name="Floudas D."/>
            <person name="Copeland A."/>
            <person name="Barry K.W."/>
            <person name="Cichocki N."/>
            <person name="Veneault-Fourrey C."/>
            <person name="LaButti K."/>
            <person name="Lindquist E.A."/>
            <person name="Lipzen A."/>
            <person name="Lundell T."/>
            <person name="Morin E."/>
            <person name="Murat C."/>
            <person name="Riley R."/>
            <person name="Ohm R."/>
            <person name="Sun H."/>
            <person name="Tunlid A."/>
            <person name="Henrissat B."/>
            <person name="Grigoriev I.V."/>
            <person name="Hibbett D.S."/>
            <person name="Martin F."/>
        </authorList>
    </citation>
    <scope>NUCLEOTIDE SEQUENCE [LARGE SCALE GENOMIC DNA]</scope>
    <source>
        <strain evidence="2">441</strain>
    </source>
</reference>
<keyword evidence="2" id="KW-1185">Reference proteome</keyword>
<organism evidence="1 2">
    <name type="scientific">Pisolithus microcarpus 441</name>
    <dbReference type="NCBI Taxonomy" id="765257"/>
    <lineage>
        <taxon>Eukaryota</taxon>
        <taxon>Fungi</taxon>
        <taxon>Dikarya</taxon>
        <taxon>Basidiomycota</taxon>
        <taxon>Agaricomycotina</taxon>
        <taxon>Agaricomycetes</taxon>
        <taxon>Agaricomycetidae</taxon>
        <taxon>Boletales</taxon>
        <taxon>Sclerodermatineae</taxon>
        <taxon>Pisolithaceae</taxon>
        <taxon>Pisolithus</taxon>
    </lineage>
</organism>
<dbReference type="HOGENOM" id="CLU_2606948_0_0_1"/>
<evidence type="ECO:0000313" key="1">
    <source>
        <dbReference type="EMBL" id="KIK19846.1"/>
    </source>
</evidence>
<protein>
    <submittedName>
        <fullName evidence="1">Uncharacterized protein</fullName>
    </submittedName>
</protein>
<dbReference type="EMBL" id="KN833777">
    <property type="protein sequence ID" value="KIK19846.1"/>
    <property type="molecule type" value="Genomic_DNA"/>
</dbReference>
<dbReference type="AlphaFoldDB" id="A0A0C9YT03"/>
<dbReference type="Proteomes" id="UP000054018">
    <property type="component" value="Unassembled WGS sequence"/>
</dbReference>
<accession>A0A0C9YT03</accession>
<reference evidence="1 2" key="1">
    <citation type="submission" date="2014-04" db="EMBL/GenBank/DDBJ databases">
        <authorList>
            <consortium name="DOE Joint Genome Institute"/>
            <person name="Kuo A."/>
            <person name="Kohler A."/>
            <person name="Costa M.D."/>
            <person name="Nagy L.G."/>
            <person name="Floudas D."/>
            <person name="Copeland A."/>
            <person name="Barry K.W."/>
            <person name="Cichocki N."/>
            <person name="Veneault-Fourrey C."/>
            <person name="LaButti K."/>
            <person name="Lindquist E.A."/>
            <person name="Lipzen A."/>
            <person name="Lundell T."/>
            <person name="Morin E."/>
            <person name="Murat C."/>
            <person name="Sun H."/>
            <person name="Tunlid A."/>
            <person name="Henrissat B."/>
            <person name="Grigoriev I.V."/>
            <person name="Hibbett D.S."/>
            <person name="Martin F."/>
            <person name="Nordberg H.P."/>
            <person name="Cantor M.N."/>
            <person name="Hua S.X."/>
        </authorList>
    </citation>
    <scope>NUCLEOTIDE SEQUENCE [LARGE SCALE GENOMIC DNA]</scope>
    <source>
        <strain evidence="1 2">441</strain>
    </source>
</reference>
<gene>
    <name evidence="1" type="ORF">PISMIDRAFT_617552</name>
</gene>
<sequence length="79" mass="9200">MLKNRGFRGWYLFRGTVEVLLAGWYQQLAGDIASRSSSQNRKNYTTLESYTSARLKQTVWTQLGVDVNTVQQNWYMYPG</sequence>
<proteinExistence type="predicted"/>
<evidence type="ECO:0000313" key="2">
    <source>
        <dbReference type="Proteomes" id="UP000054018"/>
    </source>
</evidence>